<evidence type="ECO:0000313" key="1">
    <source>
        <dbReference type="EMBL" id="GLD50543.1"/>
    </source>
</evidence>
<reference evidence="1" key="1">
    <citation type="submission" date="2022-08" db="EMBL/GenBank/DDBJ databases">
        <title>Genome sequencing of akame (Lates japonicus).</title>
        <authorList>
            <person name="Hashiguchi Y."/>
            <person name="Takahashi H."/>
        </authorList>
    </citation>
    <scope>NUCLEOTIDE SEQUENCE</scope>
    <source>
        <strain evidence="1">Kochi</strain>
    </source>
</reference>
<organism evidence="1 2">
    <name type="scientific">Lates japonicus</name>
    <name type="common">Japanese lates</name>
    <dbReference type="NCBI Taxonomy" id="270547"/>
    <lineage>
        <taxon>Eukaryota</taxon>
        <taxon>Metazoa</taxon>
        <taxon>Chordata</taxon>
        <taxon>Craniata</taxon>
        <taxon>Vertebrata</taxon>
        <taxon>Euteleostomi</taxon>
        <taxon>Actinopterygii</taxon>
        <taxon>Neopterygii</taxon>
        <taxon>Teleostei</taxon>
        <taxon>Neoteleostei</taxon>
        <taxon>Acanthomorphata</taxon>
        <taxon>Carangaria</taxon>
        <taxon>Carangaria incertae sedis</taxon>
        <taxon>Centropomidae</taxon>
        <taxon>Lates</taxon>
    </lineage>
</organism>
<sequence>MDDGKIFGSNGDALVRCFKGDIMGCIKVFFTRNGKLMGRREMAVPPGGLYPTVGMLSSGEKVKVDLHPLSG</sequence>
<dbReference type="EMBL" id="BRZM01000009">
    <property type="protein sequence ID" value="GLD50543.1"/>
    <property type="molecule type" value="Genomic_DNA"/>
</dbReference>
<gene>
    <name evidence="1" type="ORF">AKAME5_000373100</name>
</gene>
<dbReference type="AlphaFoldDB" id="A0AAD3MAV4"/>
<protein>
    <submittedName>
        <fullName evidence="1">SPRY domain-containing protein 3</fullName>
    </submittedName>
</protein>
<name>A0AAD3MAV4_LATJO</name>
<dbReference type="InterPro" id="IPR043136">
    <property type="entry name" value="B30.2/SPRY_sf"/>
</dbReference>
<proteinExistence type="predicted"/>
<dbReference type="Gene3D" id="2.60.120.920">
    <property type="match status" value="1"/>
</dbReference>
<comment type="caution">
    <text evidence="1">The sequence shown here is derived from an EMBL/GenBank/DDBJ whole genome shotgun (WGS) entry which is preliminary data.</text>
</comment>
<evidence type="ECO:0000313" key="2">
    <source>
        <dbReference type="Proteomes" id="UP001279410"/>
    </source>
</evidence>
<keyword evidence="2" id="KW-1185">Reference proteome</keyword>
<dbReference type="Proteomes" id="UP001279410">
    <property type="component" value="Unassembled WGS sequence"/>
</dbReference>
<accession>A0AAD3MAV4</accession>